<gene>
    <name evidence="1" type="ORF">PoB_003636900</name>
</gene>
<evidence type="ECO:0000313" key="2">
    <source>
        <dbReference type="Proteomes" id="UP000735302"/>
    </source>
</evidence>
<reference evidence="1 2" key="1">
    <citation type="journal article" date="2021" name="Elife">
        <title>Chloroplast acquisition without the gene transfer in kleptoplastic sea slugs, Plakobranchus ocellatus.</title>
        <authorList>
            <person name="Maeda T."/>
            <person name="Takahashi S."/>
            <person name="Yoshida T."/>
            <person name="Shimamura S."/>
            <person name="Takaki Y."/>
            <person name="Nagai Y."/>
            <person name="Toyoda A."/>
            <person name="Suzuki Y."/>
            <person name="Arimoto A."/>
            <person name="Ishii H."/>
            <person name="Satoh N."/>
            <person name="Nishiyama T."/>
            <person name="Hasebe M."/>
            <person name="Maruyama T."/>
            <person name="Minagawa J."/>
            <person name="Obokata J."/>
            <person name="Shigenobu S."/>
        </authorList>
    </citation>
    <scope>NUCLEOTIDE SEQUENCE [LARGE SCALE GENOMIC DNA]</scope>
</reference>
<protein>
    <submittedName>
        <fullName evidence="1">Uncharacterized protein</fullName>
    </submittedName>
</protein>
<name>A0AAV4AU50_9GAST</name>
<dbReference type="EMBL" id="BLXT01004129">
    <property type="protein sequence ID" value="GFO09864.1"/>
    <property type="molecule type" value="Genomic_DNA"/>
</dbReference>
<evidence type="ECO:0000313" key="1">
    <source>
        <dbReference type="EMBL" id="GFO09864.1"/>
    </source>
</evidence>
<dbReference type="AlphaFoldDB" id="A0AAV4AU50"/>
<sequence>MVLNIEKTCSASAEFTVGQIGGLAERPGYEGHRTLMPRRDEDSLMRLTFEQQAFGPNLVMYFLISYSETLSRSFDCSYIFCS</sequence>
<proteinExistence type="predicted"/>
<keyword evidence="2" id="KW-1185">Reference proteome</keyword>
<organism evidence="1 2">
    <name type="scientific">Plakobranchus ocellatus</name>
    <dbReference type="NCBI Taxonomy" id="259542"/>
    <lineage>
        <taxon>Eukaryota</taxon>
        <taxon>Metazoa</taxon>
        <taxon>Spiralia</taxon>
        <taxon>Lophotrochozoa</taxon>
        <taxon>Mollusca</taxon>
        <taxon>Gastropoda</taxon>
        <taxon>Heterobranchia</taxon>
        <taxon>Euthyneura</taxon>
        <taxon>Panpulmonata</taxon>
        <taxon>Sacoglossa</taxon>
        <taxon>Placobranchoidea</taxon>
        <taxon>Plakobranchidae</taxon>
        <taxon>Plakobranchus</taxon>
    </lineage>
</organism>
<comment type="caution">
    <text evidence="1">The sequence shown here is derived from an EMBL/GenBank/DDBJ whole genome shotgun (WGS) entry which is preliminary data.</text>
</comment>
<dbReference type="Proteomes" id="UP000735302">
    <property type="component" value="Unassembled WGS sequence"/>
</dbReference>
<accession>A0AAV4AU50</accession>